<feature type="domain" description="THUMP" evidence="2">
    <location>
        <begin position="62"/>
        <end position="160"/>
    </location>
</feature>
<dbReference type="PANTHER" id="PTHR13452:SF10">
    <property type="entry name" value="THUMP DOMAIN-CONTAINING PROTEIN 1"/>
    <property type="match status" value="1"/>
</dbReference>
<dbReference type="InterPro" id="IPR004114">
    <property type="entry name" value="THUMP_dom"/>
</dbReference>
<dbReference type="PANTHER" id="PTHR13452">
    <property type="entry name" value="THUMP DOMAIN CONTAINING PROTEIN 1-RELATED"/>
    <property type="match status" value="1"/>
</dbReference>
<name>A0A523BFM2_9CREN</name>
<organism evidence="3 4">
    <name type="scientific">Thermoproteota archaeon</name>
    <dbReference type="NCBI Taxonomy" id="2056631"/>
    <lineage>
        <taxon>Archaea</taxon>
        <taxon>Thermoproteota</taxon>
    </lineage>
</organism>
<dbReference type="Gene3D" id="3.30.2300.10">
    <property type="entry name" value="THUMP superfamily"/>
    <property type="match status" value="1"/>
</dbReference>
<keyword evidence="1" id="KW-0694">RNA-binding</keyword>
<gene>
    <name evidence="3" type="ORF">DSO08_01780</name>
</gene>
<accession>A0A523BFM2</accession>
<dbReference type="InterPro" id="IPR040183">
    <property type="entry name" value="THUMPD1-like"/>
</dbReference>
<dbReference type="Proteomes" id="UP000315399">
    <property type="component" value="Unassembled WGS sequence"/>
</dbReference>
<dbReference type="GO" id="GO:0006400">
    <property type="term" value="P:tRNA modification"/>
    <property type="evidence" value="ECO:0007669"/>
    <property type="project" value="InterPro"/>
</dbReference>
<evidence type="ECO:0000313" key="3">
    <source>
        <dbReference type="EMBL" id="TDA39622.1"/>
    </source>
</evidence>
<dbReference type="CDD" id="cd11717">
    <property type="entry name" value="THUMP_THUMPD1_like"/>
    <property type="match status" value="1"/>
</dbReference>
<dbReference type="SUPFAM" id="SSF143437">
    <property type="entry name" value="THUMP domain-like"/>
    <property type="match status" value="1"/>
</dbReference>
<comment type="caution">
    <text evidence="3">The sequence shown here is derived from an EMBL/GenBank/DDBJ whole genome shotgun (WGS) entry which is preliminary data.</text>
</comment>
<dbReference type="AlphaFoldDB" id="A0A523BFM2"/>
<protein>
    <recommendedName>
        <fullName evidence="2">THUMP domain-containing protein</fullName>
    </recommendedName>
</protein>
<dbReference type="EMBL" id="QNVH01000009">
    <property type="protein sequence ID" value="TDA39622.1"/>
    <property type="molecule type" value="Genomic_DNA"/>
</dbReference>
<evidence type="ECO:0000256" key="1">
    <source>
        <dbReference type="PROSITE-ProRule" id="PRU00529"/>
    </source>
</evidence>
<dbReference type="PROSITE" id="PS51165">
    <property type="entry name" value="THUMP"/>
    <property type="match status" value="1"/>
</dbReference>
<reference evidence="3 4" key="1">
    <citation type="journal article" date="2019" name="Nat. Microbiol.">
        <title>Expanding anaerobic alkane metabolism in the domain of Archaea.</title>
        <authorList>
            <person name="Wang Y."/>
            <person name="Wegener G."/>
            <person name="Hou J."/>
            <person name="Wang F."/>
            <person name="Xiao X."/>
        </authorList>
    </citation>
    <scope>NUCLEOTIDE SEQUENCE [LARGE SCALE GENOMIC DNA]</scope>
    <source>
        <strain evidence="3">WYZ-LMO10</strain>
    </source>
</reference>
<dbReference type="GO" id="GO:0003723">
    <property type="term" value="F:RNA binding"/>
    <property type="evidence" value="ECO:0007669"/>
    <property type="project" value="UniProtKB-UniRule"/>
</dbReference>
<evidence type="ECO:0000313" key="4">
    <source>
        <dbReference type="Proteomes" id="UP000315399"/>
    </source>
</evidence>
<proteinExistence type="predicted"/>
<dbReference type="Pfam" id="PF02926">
    <property type="entry name" value="THUMP"/>
    <property type="match status" value="1"/>
</dbReference>
<sequence>MMEFNLIITTQRGNETRCAKEAMVLAKSLEVEDIDFARTRFPGLLVARLVGDPLEFVRRAKRAMEKDPWAFKYIQRLVPVQKVCHAEIPAMKEAVKELIDRIPQQSSFKVVVNKRGSALSREEVIKELAALIERRVDLERPDVVLQVEIIDEDAGISLLSEDDIVSLTKLQERGLES</sequence>
<dbReference type="SMART" id="SM00981">
    <property type="entry name" value="THUMP"/>
    <property type="match status" value="1"/>
</dbReference>
<evidence type="ECO:0000259" key="2">
    <source>
        <dbReference type="PROSITE" id="PS51165"/>
    </source>
</evidence>